<sequence>MISTRVMDVKLRESAEGLGEDGTGKKKSKFKTFKKLFGKKKRKESPSSTGNSTWKQSQAKNEVIAIESGPVGYDSEDELEESRGTLGNRALSHDSIFFPESGQDPARPVRVFSQENVCDRIKALQLKIQCNVKMGPPPPGGIPIKRAEETGISSEDDGLPRSPPEMSLLHDAGPGTTIKILVSSSRPQSPDHTSDATVSSRTLDGSLAPVADFSHPPESSSCLDNSAAKHKLLVKPRNQRSSKMRRLSSRAQSESLSDLSWTLEEEEHEKKPLLRVNTEVDPSSGHWDLMLGRRPELGGPATLLLPGGACARRARLQHSAAVSGSMEEGNSPGDEPSSHQATPELTEPMAVSVPRPETPSLPQDSPYHIPHSEIQKEELSSGGLCPLVESMSEEVFCDSGDVETPLSTDVPDGGIAPPKDSVAPEDITALPEGETVPSKEDITPPEGDTTQVMAPPKRDMSPSRSDMAPPKRIIAPPEKDMSPPERDMSPSKGDVAPPERDMSPSKEDVAPPKRIMAPPERDMSPSNEDMTPPKGIMEPPNRDTILPKEEAPPPEVVIDTNLETPSDTEGQEQSVQKEEELTLVVPRPEEVGTESCTVPSPSPPVPKSCLKHKVLAPSRSPAESHLKESSPRVQDRAVVPPARPRPAQATASGGPEKAAPGRKSERSTEPQRSVKRFSVTSSRARTRASSSRLLEHSGHAPAGGRAPLLRSGLAWKSEAALDDLQVLPEPQDRKAVGGDPQDSRDMGAGQAGPGSSLQDADTCAPSVKEPVPGEDQSPFPVKLRSTSLSLKYRDGSAQEAKAVKRYSAEVRLERGGLTLHPKGEQSHAGPAPTLRGSRSPNGQGKGKSRSPEQSSIKPPLPRKPLLQSLTLQYPPASLDASPGESERLIAVIPPPEPRKEKSPQQGTEKGQPPAATGPGADGQPTPPWITMARQKRRGAPDLPVNQEDKPGSRILKTETGKQTQESVKQGDFVRSKSFLMTPVKPPVTQRQGSKLSLKEGLQRGISLSHQNLAQAAAMTEKELHQLKRASYATSTDQPSWMELARKKSQAWSDMPQIIK</sequence>
<feature type="compositionally biased region" description="Basic and acidic residues" evidence="1">
    <location>
        <begin position="370"/>
        <end position="379"/>
    </location>
</feature>
<keyword evidence="3" id="KW-1185">Reference proteome</keyword>
<feature type="region of interest" description="Disordered" evidence="1">
    <location>
        <begin position="316"/>
        <end position="707"/>
    </location>
</feature>
<evidence type="ECO:0000256" key="1">
    <source>
        <dbReference type="SAM" id="MobiDB-lite"/>
    </source>
</evidence>
<dbReference type="RefSeq" id="XP_013206541.1">
    <property type="nucleotide sequence ID" value="XM_013351087.2"/>
</dbReference>
<feature type="compositionally biased region" description="Basic and acidic residues" evidence="1">
    <location>
        <begin position="477"/>
        <end position="489"/>
    </location>
</feature>
<dbReference type="Proteomes" id="UP000694915">
    <property type="component" value="Linkage group LG2"/>
</dbReference>
<protein>
    <submittedName>
        <fullName evidence="4">Uncharacterized protein KIAA1211-like homolog isoform X2</fullName>
    </submittedName>
</protein>
<dbReference type="GeneID" id="101986394"/>
<dbReference type="PANTHER" id="PTHR47743:SF1">
    <property type="entry name" value="CRACD-LIKE PROTEIN"/>
    <property type="match status" value="1"/>
</dbReference>
<dbReference type="Pfam" id="PF15262">
    <property type="entry name" value="DUF4592"/>
    <property type="match status" value="1"/>
</dbReference>
<gene>
    <name evidence="4" type="primary">Kiaa1211l</name>
</gene>
<name>A0ABM1AQR6_MICOH</name>
<evidence type="ECO:0000313" key="3">
    <source>
        <dbReference type="Proteomes" id="UP000694915"/>
    </source>
</evidence>
<accession>A0ABM1AQR6</accession>
<feature type="region of interest" description="Disordered" evidence="1">
    <location>
        <begin position="723"/>
        <end position="968"/>
    </location>
</feature>
<feature type="compositionally biased region" description="Basic residues" evidence="1">
    <location>
        <begin position="228"/>
        <end position="248"/>
    </location>
</feature>
<proteinExistence type="predicted"/>
<dbReference type="InterPro" id="IPR026713">
    <property type="entry name" value="CRACD-like"/>
</dbReference>
<feature type="compositionally biased region" description="Basic residues" evidence="1">
    <location>
        <begin position="25"/>
        <end position="43"/>
    </location>
</feature>
<feature type="domain" description="DUF4592" evidence="2">
    <location>
        <begin position="130"/>
        <end position="244"/>
    </location>
</feature>
<organism evidence="3 4">
    <name type="scientific">Microtus ochrogaster</name>
    <name type="common">Prairie vole</name>
    <dbReference type="NCBI Taxonomy" id="79684"/>
    <lineage>
        <taxon>Eukaryota</taxon>
        <taxon>Metazoa</taxon>
        <taxon>Chordata</taxon>
        <taxon>Craniata</taxon>
        <taxon>Vertebrata</taxon>
        <taxon>Euteleostomi</taxon>
        <taxon>Mammalia</taxon>
        <taxon>Eutheria</taxon>
        <taxon>Euarchontoglires</taxon>
        <taxon>Glires</taxon>
        <taxon>Rodentia</taxon>
        <taxon>Myomorpha</taxon>
        <taxon>Muroidea</taxon>
        <taxon>Cricetidae</taxon>
        <taxon>Arvicolinae</taxon>
        <taxon>Microtus</taxon>
    </lineage>
</organism>
<dbReference type="PANTHER" id="PTHR47743">
    <property type="entry name" value="KIAA1210 / KIAA1211 FAMILY MEMBER"/>
    <property type="match status" value="1"/>
</dbReference>
<feature type="compositionally biased region" description="Polar residues" evidence="1">
    <location>
        <begin position="46"/>
        <end position="60"/>
    </location>
</feature>
<feature type="compositionally biased region" description="Basic and acidic residues" evidence="1">
    <location>
        <begin position="497"/>
        <end position="511"/>
    </location>
</feature>
<feature type="compositionally biased region" description="Polar residues" evidence="1">
    <location>
        <begin position="182"/>
        <end position="203"/>
    </location>
</feature>
<evidence type="ECO:0000259" key="2">
    <source>
        <dbReference type="Pfam" id="PF15262"/>
    </source>
</evidence>
<feature type="compositionally biased region" description="Polar residues" evidence="1">
    <location>
        <begin position="561"/>
        <end position="574"/>
    </location>
</feature>
<feature type="compositionally biased region" description="Basic and acidic residues" evidence="1">
    <location>
        <begin position="622"/>
        <end position="635"/>
    </location>
</feature>
<feature type="compositionally biased region" description="Basic and acidic residues" evidence="1">
    <location>
        <begin position="730"/>
        <end position="745"/>
    </location>
</feature>
<reference evidence="4" key="1">
    <citation type="submission" date="2025-08" db="UniProtKB">
        <authorList>
            <consortium name="RefSeq"/>
        </authorList>
    </citation>
    <scope>IDENTIFICATION</scope>
</reference>
<feature type="compositionally biased region" description="Low complexity" evidence="1">
    <location>
        <begin position="680"/>
        <end position="692"/>
    </location>
</feature>
<evidence type="ECO:0000313" key="4">
    <source>
        <dbReference type="RefSeq" id="XP_013206541.1"/>
    </source>
</evidence>
<feature type="region of interest" description="Disordered" evidence="1">
    <location>
        <begin position="1"/>
        <end position="86"/>
    </location>
</feature>
<feature type="compositionally biased region" description="Polar residues" evidence="1">
    <location>
        <begin position="249"/>
        <end position="260"/>
    </location>
</feature>
<feature type="compositionally biased region" description="Low complexity" evidence="1">
    <location>
        <begin position="636"/>
        <end position="649"/>
    </location>
</feature>
<feature type="compositionally biased region" description="Basic and acidic residues" evidence="1">
    <location>
        <begin position="946"/>
        <end position="959"/>
    </location>
</feature>
<feature type="region of interest" description="Disordered" evidence="1">
    <location>
        <begin position="131"/>
        <end position="270"/>
    </location>
</feature>
<dbReference type="InterPro" id="IPR028030">
    <property type="entry name" value="DUF4592"/>
</dbReference>